<feature type="compositionally biased region" description="Basic and acidic residues" evidence="1">
    <location>
        <begin position="298"/>
        <end position="311"/>
    </location>
</feature>
<dbReference type="OrthoDB" id="1711508at2759"/>
<evidence type="ECO:0000259" key="2">
    <source>
        <dbReference type="PROSITE" id="PS50969"/>
    </source>
</evidence>
<feature type="compositionally biased region" description="Low complexity" evidence="1">
    <location>
        <begin position="248"/>
        <end position="258"/>
    </location>
</feature>
<evidence type="ECO:0000256" key="1">
    <source>
        <dbReference type="SAM" id="MobiDB-lite"/>
    </source>
</evidence>
<dbReference type="Proteomes" id="UP000799779">
    <property type="component" value="Unassembled WGS sequence"/>
</dbReference>
<feature type="domain" description="FCP1 homology" evidence="2">
    <location>
        <begin position="408"/>
        <end position="572"/>
    </location>
</feature>
<evidence type="ECO:0000313" key="3">
    <source>
        <dbReference type="EMBL" id="KAF2003070.1"/>
    </source>
</evidence>
<dbReference type="InterPro" id="IPR050365">
    <property type="entry name" value="TIM50"/>
</dbReference>
<accession>A0A6A5WM55</accession>
<feature type="region of interest" description="Disordered" evidence="1">
    <location>
        <begin position="97"/>
        <end position="131"/>
    </location>
</feature>
<dbReference type="InterPro" id="IPR023214">
    <property type="entry name" value="HAD_sf"/>
</dbReference>
<dbReference type="InterPro" id="IPR004274">
    <property type="entry name" value="FCP1_dom"/>
</dbReference>
<keyword evidence="4" id="KW-1185">Reference proteome</keyword>
<dbReference type="Gene3D" id="3.40.50.1000">
    <property type="entry name" value="HAD superfamily/HAD-like"/>
    <property type="match status" value="1"/>
</dbReference>
<feature type="compositionally biased region" description="Basic and acidic residues" evidence="1">
    <location>
        <begin position="1"/>
        <end position="11"/>
    </location>
</feature>
<protein>
    <submittedName>
        <fullName evidence="3">HAD-like protein</fullName>
    </submittedName>
</protein>
<feature type="compositionally biased region" description="Low complexity" evidence="1">
    <location>
        <begin position="110"/>
        <end position="122"/>
    </location>
</feature>
<dbReference type="PANTHER" id="PTHR12210">
    <property type="entry name" value="DULLARD PROTEIN PHOSPHATASE"/>
    <property type="match status" value="1"/>
</dbReference>
<organism evidence="3 4">
    <name type="scientific">Amniculicola lignicola CBS 123094</name>
    <dbReference type="NCBI Taxonomy" id="1392246"/>
    <lineage>
        <taxon>Eukaryota</taxon>
        <taxon>Fungi</taxon>
        <taxon>Dikarya</taxon>
        <taxon>Ascomycota</taxon>
        <taxon>Pezizomycotina</taxon>
        <taxon>Dothideomycetes</taxon>
        <taxon>Pleosporomycetidae</taxon>
        <taxon>Pleosporales</taxon>
        <taxon>Amniculicolaceae</taxon>
        <taxon>Amniculicola</taxon>
    </lineage>
</organism>
<dbReference type="EMBL" id="ML977574">
    <property type="protein sequence ID" value="KAF2003070.1"/>
    <property type="molecule type" value="Genomic_DNA"/>
</dbReference>
<dbReference type="SUPFAM" id="SSF56784">
    <property type="entry name" value="HAD-like"/>
    <property type="match status" value="1"/>
</dbReference>
<feature type="region of interest" description="Disordered" evidence="1">
    <location>
        <begin position="1"/>
        <end position="82"/>
    </location>
</feature>
<feature type="compositionally biased region" description="Polar residues" evidence="1">
    <location>
        <begin position="58"/>
        <end position="79"/>
    </location>
</feature>
<reference evidence="3" key="1">
    <citation type="journal article" date="2020" name="Stud. Mycol.">
        <title>101 Dothideomycetes genomes: a test case for predicting lifestyles and emergence of pathogens.</title>
        <authorList>
            <person name="Haridas S."/>
            <person name="Albert R."/>
            <person name="Binder M."/>
            <person name="Bloem J."/>
            <person name="Labutti K."/>
            <person name="Salamov A."/>
            <person name="Andreopoulos B."/>
            <person name="Baker S."/>
            <person name="Barry K."/>
            <person name="Bills G."/>
            <person name="Bluhm B."/>
            <person name="Cannon C."/>
            <person name="Castanera R."/>
            <person name="Culley D."/>
            <person name="Daum C."/>
            <person name="Ezra D."/>
            <person name="Gonzalez J."/>
            <person name="Henrissat B."/>
            <person name="Kuo A."/>
            <person name="Liang C."/>
            <person name="Lipzen A."/>
            <person name="Lutzoni F."/>
            <person name="Magnuson J."/>
            <person name="Mondo S."/>
            <person name="Nolan M."/>
            <person name="Ohm R."/>
            <person name="Pangilinan J."/>
            <person name="Park H.-J."/>
            <person name="Ramirez L."/>
            <person name="Alfaro M."/>
            <person name="Sun H."/>
            <person name="Tritt A."/>
            <person name="Yoshinaga Y."/>
            <person name="Zwiers L.-H."/>
            <person name="Turgeon B."/>
            <person name="Goodwin S."/>
            <person name="Spatafora J."/>
            <person name="Crous P."/>
            <person name="Grigoriev I."/>
        </authorList>
    </citation>
    <scope>NUCLEOTIDE SEQUENCE</scope>
    <source>
        <strain evidence="3">CBS 123094</strain>
    </source>
</reference>
<dbReference type="InterPro" id="IPR036412">
    <property type="entry name" value="HAD-like_sf"/>
</dbReference>
<name>A0A6A5WM55_9PLEO</name>
<sequence>MPPHAHDRASSRELQAPPNFTPINPSDAPVMKRGGQERPDLTASAQRPPTRRRQFTQNYSRKASESSIRPATSTAQNGSEPEAPISLQSLTESLPRQTNTIPVDSPNADNTPTLNPLTVPTNHGYQPHASSHRYQAPAGHAYPRMGNLPTNNGYAGHSIPSPYPAYYGYAPNPYAAYYGNALNPYAAYTGNPSNYTGYDGSGLNHQAAHYGNAFAYHGNAHHFGGYPPYASAAYAYPGFSHQPVSGLHGDPAGALPHPGLAPPTNPNSTPPANKPDTVPHGNHPVPAPSDSQPVAASCDDKPVAAPSDDKPVAAPSGDRLVAAPSGNKPVTAHSVNPPRSVLHGLPPSAIPRRSRLDIIAPPTVATPPPPPKSQQTPLSTKQERNALPVPKPSKNYIRMSNLKAIVQESPSRKLVILDLNGTLVFRDGGKRNKVVARPCLRPFMKYLFDNFSVMIWSSATPKNVSKTVDKLFDTTNISKLIGVWSRDRFGLTQRQYETKIQVYKELTMVWADKEIQDQAPPGGWDQSNTILIDDTMEKAVAQPYNHVQLLEYTGSRDADWTLRSVAAYLEAVRKQKNVSAFMRVTPYHSTAGEWMAAWEDDWEKSVAVEVQKPTDY</sequence>
<feature type="compositionally biased region" description="Pro residues" evidence="1">
    <location>
        <begin position="259"/>
        <end position="273"/>
    </location>
</feature>
<gene>
    <name evidence="3" type="ORF">P154DRAFT_520420</name>
</gene>
<dbReference type="SMART" id="SM00577">
    <property type="entry name" value="CPDc"/>
    <property type="match status" value="1"/>
</dbReference>
<proteinExistence type="predicted"/>
<dbReference type="Pfam" id="PF03031">
    <property type="entry name" value="NIF"/>
    <property type="match status" value="1"/>
</dbReference>
<feature type="region of interest" description="Disordered" evidence="1">
    <location>
        <begin position="247"/>
        <end position="393"/>
    </location>
</feature>
<dbReference type="PROSITE" id="PS50969">
    <property type="entry name" value="FCP1"/>
    <property type="match status" value="1"/>
</dbReference>
<dbReference type="AlphaFoldDB" id="A0A6A5WM55"/>
<evidence type="ECO:0000313" key="4">
    <source>
        <dbReference type="Proteomes" id="UP000799779"/>
    </source>
</evidence>